<evidence type="ECO:0000256" key="7">
    <source>
        <dbReference type="ARBA" id="ARBA00022598"/>
    </source>
</evidence>
<evidence type="ECO:0000256" key="14">
    <source>
        <dbReference type="ARBA" id="ARBA00033189"/>
    </source>
</evidence>
<dbReference type="Pfam" id="PF03484">
    <property type="entry name" value="B5"/>
    <property type="match status" value="1"/>
</dbReference>
<accession>A0AAW1QVB6</accession>
<organism evidence="17 18">
    <name type="scientific">Apatococcus lobatus</name>
    <dbReference type="NCBI Taxonomy" id="904363"/>
    <lineage>
        <taxon>Eukaryota</taxon>
        <taxon>Viridiplantae</taxon>
        <taxon>Chlorophyta</taxon>
        <taxon>core chlorophytes</taxon>
        <taxon>Trebouxiophyceae</taxon>
        <taxon>Chlorellales</taxon>
        <taxon>Chlorellaceae</taxon>
        <taxon>Apatococcus</taxon>
    </lineage>
</organism>
<dbReference type="NCBIfam" id="TIGR00471">
    <property type="entry name" value="pheT_arch"/>
    <property type="match status" value="1"/>
</dbReference>
<dbReference type="Gene3D" id="3.50.40.10">
    <property type="entry name" value="Phenylalanyl-trna Synthetase, Chain B, domain 3"/>
    <property type="match status" value="1"/>
</dbReference>
<dbReference type="EC" id="6.1.1.20" evidence="5"/>
<evidence type="ECO:0000256" key="9">
    <source>
        <dbReference type="ARBA" id="ARBA00022741"/>
    </source>
</evidence>
<dbReference type="Gene3D" id="3.30.930.10">
    <property type="entry name" value="Bira Bifunctional Protein, Domain 2"/>
    <property type="match status" value="1"/>
</dbReference>
<dbReference type="GO" id="GO:0003723">
    <property type="term" value="F:RNA binding"/>
    <property type="evidence" value="ECO:0007669"/>
    <property type="project" value="InterPro"/>
</dbReference>
<evidence type="ECO:0000313" key="17">
    <source>
        <dbReference type="EMBL" id="KAK9825077.1"/>
    </source>
</evidence>
<comment type="subunit">
    <text evidence="4">Tetramer of two alpha and two beta subunits.</text>
</comment>
<gene>
    <name evidence="17" type="ORF">WJX74_006409</name>
</gene>
<evidence type="ECO:0000256" key="3">
    <source>
        <dbReference type="ARBA" id="ARBA00007438"/>
    </source>
</evidence>
<dbReference type="EMBL" id="JALJOS010000026">
    <property type="protein sequence ID" value="KAK9825077.1"/>
    <property type="molecule type" value="Genomic_DNA"/>
</dbReference>
<keyword evidence="6" id="KW-0963">Cytoplasm</keyword>
<dbReference type="GO" id="GO:0006432">
    <property type="term" value="P:phenylalanyl-tRNA aminoacylation"/>
    <property type="evidence" value="ECO:0007669"/>
    <property type="project" value="InterPro"/>
</dbReference>
<evidence type="ECO:0000256" key="12">
    <source>
        <dbReference type="ARBA" id="ARBA00022917"/>
    </source>
</evidence>
<evidence type="ECO:0000256" key="15">
    <source>
        <dbReference type="ARBA" id="ARBA00049255"/>
    </source>
</evidence>
<dbReference type="InterPro" id="IPR045060">
    <property type="entry name" value="Phe-tRNA-ligase_IIc_bsu"/>
</dbReference>
<comment type="catalytic activity">
    <reaction evidence="15">
        <text>tRNA(Phe) + L-phenylalanine + ATP = L-phenylalanyl-tRNA(Phe) + AMP + diphosphate + H(+)</text>
        <dbReference type="Rhea" id="RHEA:19413"/>
        <dbReference type="Rhea" id="RHEA-COMP:9668"/>
        <dbReference type="Rhea" id="RHEA-COMP:9699"/>
        <dbReference type="ChEBI" id="CHEBI:15378"/>
        <dbReference type="ChEBI" id="CHEBI:30616"/>
        <dbReference type="ChEBI" id="CHEBI:33019"/>
        <dbReference type="ChEBI" id="CHEBI:58095"/>
        <dbReference type="ChEBI" id="CHEBI:78442"/>
        <dbReference type="ChEBI" id="CHEBI:78531"/>
        <dbReference type="ChEBI" id="CHEBI:456215"/>
        <dbReference type="EC" id="6.1.1.20"/>
    </reaction>
</comment>
<keyword evidence="7" id="KW-0436">Ligase</keyword>
<dbReference type="Pfam" id="PF17759">
    <property type="entry name" value="tRNA_synthFbeta"/>
    <property type="match status" value="1"/>
</dbReference>
<dbReference type="InterPro" id="IPR005147">
    <property type="entry name" value="tRNA_synthase_B5-dom"/>
</dbReference>
<dbReference type="SMART" id="SM00873">
    <property type="entry name" value="B3_4"/>
    <property type="match status" value="1"/>
</dbReference>
<comment type="caution">
    <text evidence="17">The sequence shown here is derived from an EMBL/GenBank/DDBJ whole genome shotgun (WGS) entry which is preliminary data.</text>
</comment>
<dbReference type="InterPro" id="IPR041616">
    <property type="entry name" value="PheRS_beta_core"/>
</dbReference>
<keyword evidence="8" id="KW-0479">Metal-binding</keyword>
<dbReference type="GO" id="GO:0004826">
    <property type="term" value="F:phenylalanine-tRNA ligase activity"/>
    <property type="evidence" value="ECO:0007669"/>
    <property type="project" value="UniProtKB-EC"/>
</dbReference>
<dbReference type="PANTHER" id="PTHR10947">
    <property type="entry name" value="PHENYLALANYL-TRNA SYNTHETASE BETA CHAIN AND LEUCINE-RICH REPEAT-CONTAINING PROTEIN 47"/>
    <property type="match status" value="1"/>
</dbReference>
<dbReference type="FunFam" id="3.50.40.10:FF:000002">
    <property type="entry name" value="phenylalanine--tRNA ligase beta subunit"/>
    <property type="match status" value="1"/>
</dbReference>
<name>A0AAW1QVB6_9CHLO</name>
<evidence type="ECO:0000313" key="18">
    <source>
        <dbReference type="Proteomes" id="UP001438707"/>
    </source>
</evidence>
<dbReference type="InterPro" id="IPR040659">
    <property type="entry name" value="PhetRS_B1"/>
</dbReference>
<dbReference type="SMART" id="SM00874">
    <property type="entry name" value="B5"/>
    <property type="match status" value="1"/>
</dbReference>
<dbReference type="PANTHER" id="PTHR10947:SF0">
    <property type="entry name" value="PHENYLALANINE--TRNA LIGASE BETA SUBUNIT"/>
    <property type="match status" value="1"/>
</dbReference>
<dbReference type="AlphaFoldDB" id="A0AAW1QVB6"/>
<comment type="subcellular location">
    <subcellularLocation>
        <location evidence="2">Cytoplasm</location>
    </subcellularLocation>
</comment>
<sequence length="635" mass="69945">MPIVSVGRDKLFEALGEQFTDESFDELCFEYGIELDDVTSEQEMLQKGQGHAGETSCSSEEVLYKIDIPANRYDMLCLEGIARALNIFRGHIHNVQYTLGLPPGQKPLRMVVKPETALVRPFVACAVLRGITLDPVRYTSFLDLQDKLHQNLCRQRSLVAIGTHDLSTLQAPFTYEARPPADITFVPLKQQQEFSAAALLQHYLDHDQKLKKFVPIIKDSVVYPVLYDSRRTVLSLPPVINGAHSAISVDTKDVFIEVTGTDEVKTHTVLNMVCTMFSEYCKMPYQIEPVEVVDAFGHSQQTPRLQSRELDVEVSYISGCTGLDLKAGKMAELLSRMALSAKASSDGSSVHVQVPPTRSDVLHPCDVMEDVAIAFGFNNLNEKVPQTVTVGSELPLNQLTEMLRMECAMAGFTEIATWALVSRAENFGAICREDDGQSAVSVGNPATAEFEVCRTSLLPGALKTLGSSRDAPLPVRLFEVSDVVLTAPLDMSQVGAVNRRRLVALTCDRTSGFEIIHGLLNRIMETLGVTILDEGGQLSSSQDSGILSRFNGGYQWQPSNVPTFFPGRQASISISRQSTKGKGQESTHIGYFGILHPKVLANFDITFPVSALEIDVEPFCFNQTYKSLPTHLYIG</sequence>
<keyword evidence="11" id="KW-0460">Magnesium</keyword>
<evidence type="ECO:0000256" key="10">
    <source>
        <dbReference type="ARBA" id="ARBA00022840"/>
    </source>
</evidence>
<dbReference type="InterPro" id="IPR004531">
    <property type="entry name" value="Phe-tRNA-synth_IIc_bsu_arc_euk"/>
</dbReference>
<evidence type="ECO:0000256" key="6">
    <source>
        <dbReference type="ARBA" id="ARBA00022490"/>
    </source>
</evidence>
<comment type="cofactor">
    <cofactor evidence="1">
        <name>Mg(2+)</name>
        <dbReference type="ChEBI" id="CHEBI:18420"/>
    </cofactor>
</comment>
<protein>
    <recommendedName>
        <fullName evidence="5">phenylalanine--tRNA ligase</fullName>
        <ecNumber evidence="5">6.1.1.20</ecNumber>
    </recommendedName>
    <alternativeName>
        <fullName evidence="14">Phenylalanyl-tRNA synthetase beta subunit</fullName>
    </alternativeName>
</protein>
<evidence type="ECO:0000256" key="11">
    <source>
        <dbReference type="ARBA" id="ARBA00022842"/>
    </source>
</evidence>
<dbReference type="FunFam" id="3.30.56.10:FF:000004">
    <property type="entry name" value="Phenylalanyl-tRNA synthetase, beta subunit"/>
    <property type="match status" value="1"/>
</dbReference>
<feature type="domain" description="B5" evidence="16">
    <location>
        <begin position="305"/>
        <end position="382"/>
    </location>
</feature>
<dbReference type="GO" id="GO:0005524">
    <property type="term" value="F:ATP binding"/>
    <property type="evidence" value="ECO:0007669"/>
    <property type="project" value="UniProtKB-KW"/>
</dbReference>
<dbReference type="Gene3D" id="3.30.56.10">
    <property type="match status" value="2"/>
</dbReference>
<dbReference type="Pfam" id="PF03483">
    <property type="entry name" value="B3_4"/>
    <property type="match status" value="1"/>
</dbReference>
<evidence type="ECO:0000256" key="5">
    <source>
        <dbReference type="ARBA" id="ARBA00012814"/>
    </source>
</evidence>
<dbReference type="Proteomes" id="UP001438707">
    <property type="component" value="Unassembled WGS sequence"/>
</dbReference>
<dbReference type="Pfam" id="PF18262">
    <property type="entry name" value="PhetRS_B1"/>
    <property type="match status" value="1"/>
</dbReference>
<comment type="similarity">
    <text evidence="3">Belongs to the phenylalanyl-tRNA synthetase beta subunit family. Type 2 subfamily.</text>
</comment>
<evidence type="ECO:0000259" key="16">
    <source>
        <dbReference type="PROSITE" id="PS51483"/>
    </source>
</evidence>
<dbReference type="GO" id="GO:0000287">
    <property type="term" value="F:magnesium ion binding"/>
    <property type="evidence" value="ECO:0007669"/>
    <property type="project" value="InterPro"/>
</dbReference>
<dbReference type="SUPFAM" id="SSF46955">
    <property type="entry name" value="Putative DNA-binding domain"/>
    <property type="match status" value="2"/>
</dbReference>
<proteinExistence type="inferred from homology"/>
<dbReference type="CDD" id="cd00769">
    <property type="entry name" value="PheRS_beta_core"/>
    <property type="match status" value="1"/>
</dbReference>
<dbReference type="SUPFAM" id="SSF55681">
    <property type="entry name" value="Class II aaRS and biotin synthetases"/>
    <property type="match status" value="1"/>
</dbReference>
<evidence type="ECO:0000256" key="13">
    <source>
        <dbReference type="ARBA" id="ARBA00023146"/>
    </source>
</evidence>
<evidence type="ECO:0000256" key="8">
    <source>
        <dbReference type="ARBA" id="ARBA00022723"/>
    </source>
</evidence>
<evidence type="ECO:0000256" key="2">
    <source>
        <dbReference type="ARBA" id="ARBA00004496"/>
    </source>
</evidence>
<dbReference type="PROSITE" id="PS51483">
    <property type="entry name" value="B5"/>
    <property type="match status" value="1"/>
</dbReference>
<dbReference type="InterPro" id="IPR005146">
    <property type="entry name" value="B3/B4_tRNA-bd"/>
</dbReference>
<evidence type="ECO:0000256" key="4">
    <source>
        <dbReference type="ARBA" id="ARBA00011209"/>
    </source>
</evidence>
<dbReference type="GO" id="GO:0009328">
    <property type="term" value="C:phenylalanine-tRNA ligase complex"/>
    <property type="evidence" value="ECO:0007669"/>
    <property type="project" value="TreeGrafter"/>
</dbReference>
<keyword evidence="10" id="KW-0067">ATP-binding</keyword>
<keyword evidence="12" id="KW-0648">Protein biosynthesis</keyword>
<dbReference type="InterPro" id="IPR009061">
    <property type="entry name" value="DNA-bd_dom_put_sf"/>
</dbReference>
<keyword evidence="13" id="KW-0030">Aminoacyl-tRNA synthetase</keyword>
<dbReference type="FunFam" id="3.30.930.10:FF:000059">
    <property type="entry name" value="phenylalanine--tRNA ligase beta subunit"/>
    <property type="match status" value="1"/>
</dbReference>
<dbReference type="InterPro" id="IPR045864">
    <property type="entry name" value="aa-tRNA-synth_II/BPL/LPL"/>
</dbReference>
<keyword evidence="18" id="KW-1185">Reference proteome</keyword>
<dbReference type="SUPFAM" id="SSF56037">
    <property type="entry name" value="PheT/TilS domain"/>
    <property type="match status" value="1"/>
</dbReference>
<reference evidence="17 18" key="1">
    <citation type="journal article" date="2024" name="Nat. Commun.">
        <title>Phylogenomics reveals the evolutionary origins of lichenization in chlorophyte algae.</title>
        <authorList>
            <person name="Puginier C."/>
            <person name="Libourel C."/>
            <person name="Otte J."/>
            <person name="Skaloud P."/>
            <person name="Haon M."/>
            <person name="Grisel S."/>
            <person name="Petersen M."/>
            <person name="Berrin J.G."/>
            <person name="Delaux P.M."/>
            <person name="Dal Grande F."/>
            <person name="Keller J."/>
        </authorList>
    </citation>
    <scope>NUCLEOTIDE SEQUENCE [LARGE SCALE GENOMIC DNA]</scope>
    <source>
        <strain evidence="17 18">SAG 2145</strain>
    </source>
</reference>
<keyword evidence="9" id="KW-0547">Nucleotide-binding</keyword>
<evidence type="ECO:0000256" key="1">
    <source>
        <dbReference type="ARBA" id="ARBA00001946"/>
    </source>
</evidence>
<dbReference type="InterPro" id="IPR020825">
    <property type="entry name" value="Phe-tRNA_synthase-like_B3/B4"/>
</dbReference>
<dbReference type="FunFam" id="3.30.56.10:FF:000005">
    <property type="entry name" value="Phenylalanine--tRNA ligase beta subunit"/>
    <property type="match status" value="1"/>
</dbReference>